<dbReference type="Gene3D" id="1.25.40.280">
    <property type="entry name" value="alix/aip1 like domains"/>
    <property type="match status" value="1"/>
</dbReference>
<organism evidence="2 3">
    <name type="scientific">Carex littledalei</name>
    <dbReference type="NCBI Taxonomy" id="544730"/>
    <lineage>
        <taxon>Eukaryota</taxon>
        <taxon>Viridiplantae</taxon>
        <taxon>Streptophyta</taxon>
        <taxon>Embryophyta</taxon>
        <taxon>Tracheophyta</taxon>
        <taxon>Spermatophyta</taxon>
        <taxon>Magnoliopsida</taxon>
        <taxon>Liliopsida</taxon>
        <taxon>Poales</taxon>
        <taxon>Cyperaceae</taxon>
        <taxon>Cyperoideae</taxon>
        <taxon>Cariceae</taxon>
        <taxon>Carex</taxon>
        <taxon>Carex subgen. Euthyceras</taxon>
    </lineage>
</organism>
<dbReference type="InterPro" id="IPR004328">
    <property type="entry name" value="BRO1_dom"/>
</dbReference>
<feature type="domain" description="BRO1" evidence="1">
    <location>
        <begin position="31"/>
        <end position="377"/>
    </location>
</feature>
<evidence type="ECO:0000313" key="2">
    <source>
        <dbReference type="EMBL" id="KAF3320972.1"/>
    </source>
</evidence>
<dbReference type="PANTHER" id="PTHR23030:SF33">
    <property type="entry name" value="OS02G0638400 PROTEIN"/>
    <property type="match status" value="1"/>
</dbReference>
<comment type="caution">
    <text evidence="2">The sequence shown here is derived from an EMBL/GenBank/DDBJ whole genome shotgun (WGS) entry which is preliminary data.</text>
</comment>
<evidence type="ECO:0000313" key="3">
    <source>
        <dbReference type="Proteomes" id="UP000623129"/>
    </source>
</evidence>
<dbReference type="PROSITE" id="PS51180">
    <property type="entry name" value="BRO1"/>
    <property type="match status" value="1"/>
</dbReference>
<accession>A0A833QLN2</accession>
<dbReference type="PANTHER" id="PTHR23030">
    <property type="entry name" value="PCD6 INTERACTING PROTEIN-RELATED"/>
    <property type="match status" value="1"/>
</dbReference>
<proteinExistence type="predicted"/>
<dbReference type="Pfam" id="PF03097">
    <property type="entry name" value="BRO1"/>
    <property type="match status" value="1"/>
</dbReference>
<evidence type="ECO:0000259" key="1">
    <source>
        <dbReference type="PROSITE" id="PS51180"/>
    </source>
</evidence>
<keyword evidence="3" id="KW-1185">Reference proteome</keyword>
<gene>
    <name evidence="2" type="ORF">FCM35_KLT15106</name>
</gene>
<dbReference type="GO" id="GO:0043328">
    <property type="term" value="P:protein transport to vacuole involved in ubiquitin-dependent protein catabolic process via the multivesicular body sorting pathway"/>
    <property type="evidence" value="ECO:0007669"/>
    <property type="project" value="TreeGrafter"/>
</dbReference>
<dbReference type="Proteomes" id="UP000623129">
    <property type="component" value="Unassembled WGS sequence"/>
</dbReference>
<dbReference type="AlphaFoldDB" id="A0A833QLN2"/>
<dbReference type="SMART" id="SM01041">
    <property type="entry name" value="BRO1"/>
    <property type="match status" value="1"/>
</dbReference>
<reference evidence="2" key="1">
    <citation type="submission" date="2020-01" db="EMBL/GenBank/DDBJ databases">
        <title>Genome sequence of Kobresia littledalei, the first chromosome-level genome in the family Cyperaceae.</title>
        <authorList>
            <person name="Qu G."/>
        </authorList>
    </citation>
    <scope>NUCLEOTIDE SEQUENCE</scope>
    <source>
        <strain evidence="2">C.B.Clarke</strain>
        <tissue evidence="2">Leaf</tissue>
    </source>
</reference>
<sequence length="377" mass="42198">MAYFWMLQSHVCSQIHISPVIYRAIHDLPSPMLSIQEKVPSPALNPGCTPIADPDLSALLSSRFRHTLTTSSTSTTVSLESRHHQWYCYFHSLSKIMPHYTTALERSHIEALQFTWKDSFKPSKKHSHKSISSEKVAVVFNIGAVYSQMAAVENRGTVQGLTEAYNAFNNAAATFRYLREILGEGESVDVSMECVSMLETLMVAQAQECFFNRVVSARKSPTNCSKAAKQVELYYAEVLDALSTAPLKQHIDKGWFAHVQLKASQFYAESCYHHSLHLHKKEEIGEEIAQLQLGIDHLSSTTRAIKGASSSLINVIAKLKKNMNLQLEKAKKENNSIYYMRVPAAGSLNDLPVYVSQRPRPLEILAALDHTTIGSRT</sequence>
<protein>
    <submittedName>
        <fullName evidence="2">ALG-2 interacting protein X-like protein</fullName>
    </submittedName>
</protein>
<dbReference type="OrthoDB" id="64867at2759"/>
<dbReference type="GO" id="GO:0005768">
    <property type="term" value="C:endosome"/>
    <property type="evidence" value="ECO:0007669"/>
    <property type="project" value="TreeGrafter"/>
</dbReference>
<name>A0A833QLN2_9POAL</name>
<dbReference type="EMBL" id="SWLB01000028">
    <property type="protein sequence ID" value="KAF3320972.1"/>
    <property type="molecule type" value="Genomic_DNA"/>
</dbReference>
<dbReference type="InterPro" id="IPR038499">
    <property type="entry name" value="BRO1_sf"/>
</dbReference>